<dbReference type="RefSeq" id="WP_146834033.1">
    <property type="nucleotide sequence ID" value="NZ_CP042476.1"/>
</dbReference>
<evidence type="ECO:0000313" key="1">
    <source>
        <dbReference type="EMBL" id="QED37932.1"/>
    </source>
</evidence>
<evidence type="ECO:0000313" key="2">
    <source>
        <dbReference type="Proteomes" id="UP000321954"/>
    </source>
</evidence>
<organism evidence="1 2">
    <name type="scientific">Antarcticibacterium arcticum</name>
    <dbReference type="NCBI Taxonomy" id="2585771"/>
    <lineage>
        <taxon>Bacteria</taxon>
        <taxon>Pseudomonadati</taxon>
        <taxon>Bacteroidota</taxon>
        <taxon>Flavobacteriia</taxon>
        <taxon>Flavobacteriales</taxon>
        <taxon>Flavobacteriaceae</taxon>
        <taxon>Antarcticibacterium</taxon>
    </lineage>
</organism>
<dbReference type="Pfam" id="PF10012">
    <property type="entry name" value="DUF2255"/>
    <property type="match status" value="1"/>
</dbReference>
<proteinExistence type="predicted"/>
<dbReference type="AlphaFoldDB" id="A0A5B8YJ14"/>
<reference evidence="1 2" key="1">
    <citation type="submission" date="2019-08" db="EMBL/GenBank/DDBJ databases">
        <title>Antarcticibacterium arcticum sp. nov., a bacterium isolated from marine sediment of the Canadian Beaufort Sea.</title>
        <authorList>
            <person name="Lee Y.M."/>
            <person name="Baek K."/>
            <person name="Lee D.-H."/>
            <person name="Shin S.C."/>
            <person name="Jin Y.K."/>
            <person name="Park Y."/>
        </authorList>
    </citation>
    <scope>NUCLEOTIDE SEQUENCE [LARGE SCALE GENOMIC DNA]</scope>
    <source>
        <strain evidence="1 2">PAMC 28998</strain>
    </source>
</reference>
<keyword evidence="2" id="KW-1185">Reference proteome</keyword>
<accession>A0A5B8YJ14</accession>
<dbReference type="EMBL" id="CP042476">
    <property type="protein sequence ID" value="QED37932.1"/>
    <property type="molecule type" value="Genomic_DNA"/>
</dbReference>
<sequence>MFEKDLYDYLNTHTRIEIKGGLDRPTFLPIWMVNVNGRLFSRSWNKSDRSWFTEFLKSGKGQIKYGEKIVNVSGHKIDSEDEINKKIDASYLQKYTQPENIPYAQGITQPEYANYTMEFKLEEK</sequence>
<gene>
    <name evidence="1" type="ORF">FK178_09425</name>
</gene>
<dbReference type="KEGG" id="anp:FK178_09425"/>
<name>A0A5B8YJ14_9FLAO</name>
<dbReference type="InterPro" id="IPR016888">
    <property type="entry name" value="UCP028498"/>
</dbReference>
<dbReference type="OrthoDB" id="980661at2"/>
<dbReference type="Proteomes" id="UP000321954">
    <property type="component" value="Chromosome"/>
</dbReference>
<protein>
    <submittedName>
        <fullName evidence="1">DUF2255 family protein</fullName>
    </submittedName>
</protein>